<dbReference type="FunFam" id="3.40.1810.10:FF:000009">
    <property type="entry name" value="agamous-like MADS-box protein AGL11"/>
    <property type="match status" value="1"/>
</dbReference>
<accession>A0AAU7LJE6</accession>
<reference evidence="9" key="1">
    <citation type="journal article" date="2024" name="Front. Plant Sci.">
        <title>Genome-wide analysis of the MADS-box gene family of sea buckthorn (Hippophae rhamnoides ssp. sinensis) and their potential role in floral organ development.</title>
        <authorList>
            <person name="Zhao J."/>
            <person name="Xu Y."/>
            <person name="Zhang Z."/>
            <person name="Zhao M."/>
            <person name="Li K."/>
            <person name="Wang F."/>
            <person name="Sun K."/>
        </authorList>
    </citation>
    <scope>NUCLEOTIDE SEQUENCE</scope>
</reference>
<evidence type="ECO:0000256" key="5">
    <source>
        <dbReference type="ARBA" id="ARBA00023242"/>
    </source>
</evidence>
<dbReference type="PROSITE" id="PS50066">
    <property type="entry name" value="MADS_BOX_2"/>
    <property type="match status" value="1"/>
</dbReference>
<dbReference type="GO" id="GO:0048608">
    <property type="term" value="P:reproductive structure development"/>
    <property type="evidence" value="ECO:0007669"/>
    <property type="project" value="UniProtKB-ARBA"/>
</dbReference>
<dbReference type="PROSITE" id="PS00350">
    <property type="entry name" value="MADS_BOX_1"/>
    <property type="match status" value="1"/>
</dbReference>
<evidence type="ECO:0000256" key="3">
    <source>
        <dbReference type="ARBA" id="ARBA00023125"/>
    </source>
</evidence>
<dbReference type="PANTHER" id="PTHR48019">
    <property type="entry name" value="SERUM RESPONSE FACTOR HOMOLOG"/>
    <property type="match status" value="1"/>
</dbReference>
<dbReference type="AlphaFoldDB" id="A0AAU7LJE6"/>
<evidence type="ECO:0000313" key="9">
    <source>
        <dbReference type="EMBL" id="XBP28245.1"/>
    </source>
</evidence>
<keyword evidence="2" id="KW-0805">Transcription regulation</keyword>
<dbReference type="Pfam" id="PF00319">
    <property type="entry name" value="SRF-TF"/>
    <property type="match status" value="1"/>
</dbReference>
<evidence type="ECO:0000256" key="6">
    <source>
        <dbReference type="SAM" id="Coils"/>
    </source>
</evidence>
<dbReference type="PRINTS" id="PR00404">
    <property type="entry name" value="MADSDOMAIN"/>
</dbReference>
<feature type="domain" description="K-box" evidence="8">
    <location>
        <begin position="102"/>
        <end position="192"/>
    </location>
</feature>
<dbReference type="Gene3D" id="3.40.1810.10">
    <property type="entry name" value="Transcription factor, MADS-box"/>
    <property type="match status" value="1"/>
</dbReference>
<comment type="subcellular location">
    <subcellularLocation>
        <location evidence="1">Nucleus</location>
    </subcellularLocation>
</comment>
<dbReference type="GO" id="GO:0009791">
    <property type="term" value="P:post-embryonic development"/>
    <property type="evidence" value="ECO:0007669"/>
    <property type="project" value="UniProtKB-ARBA"/>
</dbReference>
<keyword evidence="5" id="KW-0539">Nucleus</keyword>
<evidence type="ECO:0000259" key="7">
    <source>
        <dbReference type="PROSITE" id="PS50066"/>
    </source>
</evidence>
<reference evidence="9" key="2">
    <citation type="submission" date="2024-02" db="EMBL/GenBank/DDBJ databases">
        <authorList>
            <person name="Xu Y."/>
            <person name="Zhao J."/>
        </authorList>
    </citation>
    <scope>NUCLEOTIDE SEQUENCE</scope>
</reference>
<evidence type="ECO:0000256" key="1">
    <source>
        <dbReference type="ARBA" id="ARBA00004123"/>
    </source>
</evidence>
<dbReference type="EMBL" id="PP400885">
    <property type="protein sequence ID" value="XBP28245.1"/>
    <property type="molecule type" value="mRNA"/>
</dbReference>
<dbReference type="GO" id="GO:0000977">
    <property type="term" value="F:RNA polymerase II transcription regulatory region sequence-specific DNA binding"/>
    <property type="evidence" value="ECO:0007669"/>
    <property type="project" value="InterPro"/>
</dbReference>
<dbReference type="InterPro" id="IPR050142">
    <property type="entry name" value="MADS-box/MEF2_TF"/>
</dbReference>
<dbReference type="InterPro" id="IPR002100">
    <property type="entry name" value="TF_MADSbox"/>
</dbReference>
<evidence type="ECO:0000256" key="2">
    <source>
        <dbReference type="ARBA" id="ARBA00023015"/>
    </source>
</evidence>
<evidence type="ECO:0000259" key="8">
    <source>
        <dbReference type="PROSITE" id="PS51297"/>
    </source>
</evidence>
<sequence length="243" mass="28222">MEFPDQVLESSSQRKVGRGKIEIKRIENTTNRQVTFCKRRNGLLKKAYELSVLCDAEVALVVFSNRGRLYEYANNSVRATIERYKKACSDISNSGSVSEANTQFYNQEASKLKRQIRETQNDNRHILGEALSSLPFKELRNLEGRLEKGITKIRSKKNEMLFAEIEFMQKREVELQNHNNYLRAKIAETERAHEQQTNLMMCGTSYESIPNSQSYDHRNFLPVNLLDSNHHYPRDDQTALQLV</sequence>
<name>A0AAU7LJE6_9ROSA</name>
<dbReference type="SUPFAM" id="SSF55455">
    <property type="entry name" value="SRF-like"/>
    <property type="match status" value="1"/>
</dbReference>
<dbReference type="SMART" id="SM00432">
    <property type="entry name" value="MADS"/>
    <property type="match status" value="1"/>
</dbReference>
<feature type="domain" description="MADS-box" evidence="7">
    <location>
        <begin position="16"/>
        <end position="76"/>
    </location>
</feature>
<keyword evidence="4" id="KW-0804">Transcription</keyword>
<dbReference type="GO" id="GO:0045944">
    <property type="term" value="P:positive regulation of transcription by RNA polymerase II"/>
    <property type="evidence" value="ECO:0007669"/>
    <property type="project" value="InterPro"/>
</dbReference>
<dbReference type="GO" id="GO:0046983">
    <property type="term" value="F:protein dimerization activity"/>
    <property type="evidence" value="ECO:0007669"/>
    <property type="project" value="InterPro"/>
</dbReference>
<dbReference type="Pfam" id="PF01486">
    <property type="entry name" value="K-box"/>
    <property type="match status" value="1"/>
</dbReference>
<protein>
    <submittedName>
        <fullName evidence="9">MADS50</fullName>
    </submittedName>
</protein>
<feature type="coiled-coil region" evidence="6">
    <location>
        <begin position="102"/>
        <end position="159"/>
    </location>
</feature>
<gene>
    <name evidence="9" type="primary">MADS50</name>
</gene>
<keyword evidence="3" id="KW-0238">DNA-binding</keyword>
<dbReference type="InterPro" id="IPR033896">
    <property type="entry name" value="MEF2-like_N"/>
</dbReference>
<dbReference type="GO" id="GO:0003700">
    <property type="term" value="F:DNA-binding transcription factor activity"/>
    <property type="evidence" value="ECO:0007669"/>
    <property type="project" value="InterPro"/>
</dbReference>
<dbReference type="InterPro" id="IPR002487">
    <property type="entry name" value="TF_Kbox"/>
</dbReference>
<dbReference type="CDD" id="cd00265">
    <property type="entry name" value="MADS_MEF2_like"/>
    <property type="match status" value="1"/>
</dbReference>
<proteinExistence type="evidence at transcript level"/>
<dbReference type="InterPro" id="IPR036879">
    <property type="entry name" value="TF_MADSbox_sf"/>
</dbReference>
<dbReference type="GO" id="GO:0005634">
    <property type="term" value="C:nucleus"/>
    <property type="evidence" value="ECO:0007669"/>
    <property type="project" value="UniProtKB-SubCell"/>
</dbReference>
<organism evidence="9">
    <name type="scientific">Hippophae rhamnoides</name>
    <name type="common">sea-buckthorn</name>
    <dbReference type="NCBI Taxonomy" id="193516"/>
    <lineage>
        <taxon>Eukaryota</taxon>
        <taxon>Viridiplantae</taxon>
        <taxon>Streptophyta</taxon>
        <taxon>Embryophyta</taxon>
        <taxon>Tracheophyta</taxon>
        <taxon>Spermatophyta</taxon>
        <taxon>Magnoliopsida</taxon>
        <taxon>eudicotyledons</taxon>
        <taxon>Gunneridae</taxon>
        <taxon>Pentapetalae</taxon>
        <taxon>rosids</taxon>
        <taxon>fabids</taxon>
        <taxon>Rosales</taxon>
        <taxon>Elaeagnaceae</taxon>
        <taxon>Hippophae</taxon>
    </lineage>
</organism>
<dbReference type="PROSITE" id="PS51297">
    <property type="entry name" value="K_BOX"/>
    <property type="match status" value="1"/>
</dbReference>
<keyword evidence="6" id="KW-0175">Coiled coil</keyword>
<evidence type="ECO:0000256" key="4">
    <source>
        <dbReference type="ARBA" id="ARBA00023163"/>
    </source>
</evidence>